<name>A0ABS8MH34_9FLAO</name>
<comment type="similarity">
    <text evidence="4">Belongs to the TonB-dependent receptor family.</text>
</comment>
<gene>
    <name evidence="7" type="ORF">LNP81_17470</name>
</gene>
<feature type="domain" description="TonB-dependent receptor-like beta-barrel" evidence="5">
    <location>
        <begin position="474"/>
        <end position="936"/>
    </location>
</feature>
<dbReference type="RefSeq" id="WP_230038065.1">
    <property type="nucleotide sequence ID" value="NZ_JAJJMM010000001.1"/>
</dbReference>
<organism evidence="7 8">
    <name type="scientific">Flavobacterium piscisymbiosum</name>
    <dbReference type="NCBI Taxonomy" id="2893753"/>
    <lineage>
        <taxon>Bacteria</taxon>
        <taxon>Pseudomonadati</taxon>
        <taxon>Bacteroidota</taxon>
        <taxon>Flavobacteriia</taxon>
        <taxon>Flavobacteriales</taxon>
        <taxon>Flavobacteriaceae</taxon>
        <taxon>Flavobacterium</taxon>
    </lineage>
</organism>
<dbReference type="InterPro" id="IPR012910">
    <property type="entry name" value="Plug_dom"/>
</dbReference>
<keyword evidence="7" id="KW-0675">Receptor</keyword>
<keyword evidence="3" id="KW-0998">Cell outer membrane</keyword>
<dbReference type="InterPro" id="IPR010104">
    <property type="entry name" value="TonB_rcpt_bac"/>
</dbReference>
<dbReference type="InterPro" id="IPR036942">
    <property type="entry name" value="Beta-barrel_TonB_sf"/>
</dbReference>
<proteinExistence type="inferred from homology"/>
<dbReference type="Proteomes" id="UP001430679">
    <property type="component" value="Unassembled WGS sequence"/>
</dbReference>
<dbReference type="Pfam" id="PF00593">
    <property type="entry name" value="TonB_dep_Rec_b-barrel"/>
    <property type="match status" value="1"/>
</dbReference>
<dbReference type="Gene3D" id="2.170.130.10">
    <property type="entry name" value="TonB-dependent receptor, plug domain"/>
    <property type="match status" value="1"/>
</dbReference>
<evidence type="ECO:0000313" key="7">
    <source>
        <dbReference type="EMBL" id="MCC9064800.1"/>
    </source>
</evidence>
<protein>
    <submittedName>
        <fullName evidence="7">TonB-dependent receptor</fullName>
    </submittedName>
</protein>
<accession>A0ABS8MH34</accession>
<dbReference type="SUPFAM" id="SSF49452">
    <property type="entry name" value="Starch-binding domain-like"/>
    <property type="match status" value="1"/>
</dbReference>
<dbReference type="InterPro" id="IPR013784">
    <property type="entry name" value="Carb-bd-like_fold"/>
</dbReference>
<dbReference type="SUPFAM" id="SSF56935">
    <property type="entry name" value="Porins"/>
    <property type="match status" value="1"/>
</dbReference>
<dbReference type="NCBIfam" id="TIGR01782">
    <property type="entry name" value="TonB-Xanth-Caul"/>
    <property type="match status" value="1"/>
</dbReference>
<keyword evidence="2 4" id="KW-0472">Membrane</keyword>
<dbReference type="PANTHER" id="PTHR40980">
    <property type="entry name" value="PLUG DOMAIN-CONTAINING PROTEIN"/>
    <property type="match status" value="1"/>
</dbReference>
<dbReference type="InterPro" id="IPR000531">
    <property type="entry name" value="Beta-barrel_TonB"/>
</dbReference>
<evidence type="ECO:0000256" key="2">
    <source>
        <dbReference type="ARBA" id="ARBA00023136"/>
    </source>
</evidence>
<evidence type="ECO:0000313" key="8">
    <source>
        <dbReference type="Proteomes" id="UP001430679"/>
    </source>
</evidence>
<evidence type="ECO:0000256" key="3">
    <source>
        <dbReference type="ARBA" id="ARBA00023237"/>
    </source>
</evidence>
<evidence type="ECO:0000256" key="4">
    <source>
        <dbReference type="RuleBase" id="RU003357"/>
    </source>
</evidence>
<keyword evidence="8" id="KW-1185">Reference proteome</keyword>
<dbReference type="EMBL" id="JAJJMM010000001">
    <property type="protein sequence ID" value="MCC9064800.1"/>
    <property type="molecule type" value="Genomic_DNA"/>
</dbReference>
<dbReference type="PANTHER" id="PTHR40980:SF4">
    <property type="entry name" value="TONB-DEPENDENT RECEPTOR-LIKE BETA-BARREL DOMAIN-CONTAINING PROTEIN"/>
    <property type="match status" value="1"/>
</dbReference>
<sequence length="969" mass="107585">MSIYIHFCSEIFTNINNLTEMEKNRFLIYVVFLFVSLTAAGQKGAIKGKVFDGAFPLPGAIVQLNGTQKSASTDFEGSYNFTGVDSGTYEISVTYVGYQKYTQTITIEPGKVTVIPGILLSASSNDLDEVVVKEHSRRLSEAKALNIQKNAINLVNVIAADGIGKLPDRNAAEAVQRVPGVSIERDQGEGRYVAVRGLPAEWSSTTMNGNRIPTAADEGASRATAFDFFPTEMIGYVEVSKALTPDIDGDALGGSVNFVTKTAPSKFTVDASLGLGYNAKSDKGVYSGSVLVGDKSKNGKFGYIVNFSQWNRNWASDNFEARRSGDEGVYRLELRDYTGVRKTTGFNGGFEFNPNERNKFYVKLNYGKLLDEETHFKHRIRFDKFNTATNTGRIELQNIYNELNFDFYGGEVGGKHIGNKGVFTWSLATYSTQFYYGNVPDKQNNSYYSVFFKQDGVGFDPAYIQNKGNGPRAYWDSDGGYMNPDNMFGYLSNSNFQDSANLMNFTTLELYKVGVKERDNIVAAVNYEFDVNESLKLKVGGKFLDKDRIATFSDEFYNWTGAAAVPKLSDYGQYNILQPGRTDYLKELNTNIGNSFGAVLSPTGMNQFYKDNFFNGNLTLSESDSEILENGGGLGRNFNVDETHASAYGMATYKISDKLTFLGGMRATNTNTKVSGYQFDVTPENPDGVLSKVTKTKSYLSLLPMLHLKYTPEENTNLRLAATRTFTRPDFGYLAPGGTYLAADNEYDGGNPNVNPTYSYNFDVMGEHYFGRLDVVSAGLFYKVITDPIFMDTKQGDINGHTGVEISQPMNGDNAWLFGAEVSGNKKFDFLPGFLNGFGVQANYTFTKSKMTIPGRAGTTSLPRQGDHLANLQLYYEKGRVNVRAAYNFKSKYITEHGTSGLKRDDVYYGAYSALDANLTFKISDHFTIFAEANNLLNDKLEYYYGDDSRPKQVEFYGIRGQMGIKWSL</sequence>
<evidence type="ECO:0000259" key="5">
    <source>
        <dbReference type="Pfam" id="PF00593"/>
    </source>
</evidence>
<evidence type="ECO:0000259" key="6">
    <source>
        <dbReference type="Pfam" id="PF07715"/>
    </source>
</evidence>
<dbReference type="Gene3D" id="2.60.40.1120">
    <property type="entry name" value="Carboxypeptidase-like, regulatory domain"/>
    <property type="match status" value="1"/>
</dbReference>
<dbReference type="Gene3D" id="2.40.170.20">
    <property type="entry name" value="TonB-dependent receptor, beta-barrel domain"/>
    <property type="match status" value="1"/>
</dbReference>
<reference evidence="7" key="1">
    <citation type="submission" date="2021-11" db="EMBL/GenBank/DDBJ databases">
        <title>Description of novel Flavobacterium species.</title>
        <authorList>
            <person name="Saticioglu I.B."/>
            <person name="Ay H."/>
            <person name="Altun S."/>
            <person name="Duman M."/>
        </authorList>
    </citation>
    <scope>NUCLEOTIDE SEQUENCE</scope>
    <source>
        <strain evidence="7">F-30</strain>
    </source>
</reference>
<dbReference type="Pfam" id="PF13715">
    <property type="entry name" value="CarbopepD_reg_2"/>
    <property type="match status" value="1"/>
</dbReference>
<keyword evidence="4" id="KW-0798">TonB box</keyword>
<evidence type="ECO:0000256" key="1">
    <source>
        <dbReference type="ARBA" id="ARBA00004442"/>
    </source>
</evidence>
<dbReference type="Pfam" id="PF07715">
    <property type="entry name" value="Plug"/>
    <property type="match status" value="1"/>
</dbReference>
<comment type="subcellular location">
    <subcellularLocation>
        <location evidence="1 4">Cell outer membrane</location>
    </subcellularLocation>
</comment>
<comment type="caution">
    <text evidence="7">The sequence shown here is derived from an EMBL/GenBank/DDBJ whole genome shotgun (WGS) entry which is preliminary data.</text>
</comment>
<feature type="domain" description="TonB-dependent receptor plug" evidence="6">
    <location>
        <begin position="154"/>
        <end position="254"/>
    </location>
</feature>
<dbReference type="InterPro" id="IPR037066">
    <property type="entry name" value="Plug_dom_sf"/>
</dbReference>